<comment type="caution">
    <text evidence="1">The sequence shown here is derived from an EMBL/GenBank/DDBJ whole genome shotgun (WGS) entry which is preliminary data.</text>
</comment>
<proteinExistence type="predicted"/>
<evidence type="ECO:0000313" key="2">
    <source>
        <dbReference type="Proteomes" id="UP001145114"/>
    </source>
</evidence>
<evidence type="ECO:0000313" key="1">
    <source>
        <dbReference type="EMBL" id="KAJ1679687.1"/>
    </source>
</evidence>
<dbReference type="Proteomes" id="UP001145114">
    <property type="component" value="Unassembled WGS sequence"/>
</dbReference>
<sequence>HTLLIYIMKFTAAIAFAAAAATAVVASPLLDVSPIKVDINAGKLLQAKVGPGHVKVLQNGKIVDVYLPVAVDVLDGVVRIPKTNVDVKLPSH</sequence>
<accession>A0ACC1HTB4</accession>
<dbReference type="EMBL" id="JAMZIH010000234">
    <property type="protein sequence ID" value="KAJ1679687.1"/>
    <property type="molecule type" value="Genomic_DNA"/>
</dbReference>
<reference evidence="1" key="1">
    <citation type="submission" date="2022-06" db="EMBL/GenBank/DDBJ databases">
        <title>Phylogenomic reconstructions and comparative analyses of Kickxellomycotina fungi.</title>
        <authorList>
            <person name="Reynolds N.K."/>
            <person name="Stajich J.E."/>
            <person name="Barry K."/>
            <person name="Grigoriev I.V."/>
            <person name="Crous P."/>
            <person name="Smith M.E."/>
        </authorList>
    </citation>
    <scope>NUCLEOTIDE SEQUENCE</scope>
    <source>
        <strain evidence="1">RSA 2271</strain>
    </source>
</reference>
<keyword evidence="2" id="KW-1185">Reference proteome</keyword>
<gene>
    <name evidence="1" type="ORF">EV182_001545</name>
</gene>
<organism evidence="1 2">
    <name type="scientific">Spiromyces aspiralis</name>
    <dbReference type="NCBI Taxonomy" id="68401"/>
    <lineage>
        <taxon>Eukaryota</taxon>
        <taxon>Fungi</taxon>
        <taxon>Fungi incertae sedis</taxon>
        <taxon>Zoopagomycota</taxon>
        <taxon>Kickxellomycotina</taxon>
        <taxon>Kickxellomycetes</taxon>
        <taxon>Kickxellales</taxon>
        <taxon>Kickxellaceae</taxon>
        <taxon>Spiromyces</taxon>
    </lineage>
</organism>
<feature type="non-terminal residue" evidence="1">
    <location>
        <position position="1"/>
    </location>
</feature>
<name>A0ACC1HTB4_9FUNG</name>
<protein>
    <submittedName>
        <fullName evidence="1">Uncharacterized protein</fullName>
    </submittedName>
</protein>